<dbReference type="RefSeq" id="WP_206833301.1">
    <property type="nucleotide sequence ID" value="NZ_JAEILV010000035.1"/>
</dbReference>
<organism evidence="1 2">
    <name type="scientific">Chromobacterium haemolyticum</name>
    <dbReference type="NCBI Taxonomy" id="394935"/>
    <lineage>
        <taxon>Bacteria</taxon>
        <taxon>Pseudomonadati</taxon>
        <taxon>Pseudomonadota</taxon>
        <taxon>Betaproteobacteria</taxon>
        <taxon>Neisseriales</taxon>
        <taxon>Chromobacteriaceae</taxon>
        <taxon>Chromobacterium</taxon>
    </lineage>
</organism>
<comment type="caution">
    <text evidence="1">The sequence shown here is derived from an EMBL/GenBank/DDBJ whole genome shotgun (WGS) entry which is preliminary data.</text>
</comment>
<evidence type="ECO:0000313" key="2">
    <source>
        <dbReference type="Proteomes" id="UP000664349"/>
    </source>
</evidence>
<feature type="non-terminal residue" evidence="1">
    <location>
        <position position="1"/>
    </location>
</feature>
<dbReference type="Proteomes" id="UP000664349">
    <property type="component" value="Unassembled WGS sequence"/>
</dbReference>
<reference evidence="1 2" key="1">
    <citation type="submission" date="2021-03" db="EMBL/GenBank/DDBJ databases">
        <title>First Case of infection caused by Chromobacterium haemolyticum derived from water in China.</title>
        <authorList>
            <person name="Chen J."/>
            <person name="Liu C."/>
        </authorList>
    </citation>
    <scope>NUCLEOTIDE SEQUENCE [LARGE SCALE GENOMIC DNA]</scope>
    <source>
        <strain evidence="1 2">WJ-5</strain>
    </source>
</reference>
<accession>A0ABS3GTM7</accession>
<protein>
    <submittedName>
        <fullName evidence="1">Uncharacterized protein</fullName>
    </submittedName>
</protein>
<name>A0ABS3GTM7_9NEIS</name>
<proteinExistence type="predicted"/>
<keyword evidence="2" id="KW-1185">Reference proteome</keyword>
<gene>
    <name evidence="1" type="ORF">J1C50_23090</name>
</gene>
<dbReference type="EMBL" id="JAFLRD010000034">
    <property type="protein sequence ID" value="MBO0418401.1"/>
    <property type="molecule type" value="Genomic_DNA"/>
</dbReference>
<evidence type="ECO:0000313" key="1">
    <source>
        <dbReference type="EMBL" id="MBO0418401.1"/>
    </source>
</evidence>
<sequence>LGSFFSPLDFLTLRYYSETLNRFLEPAQGLPRFGDTALKPASKCSYPLSQVVFALLRSCSRDFEQALTYPTADRNGDSWFDRLLEKPAPTRRETGNGQ</sequence>